<keyword evidence="7" id="KW-1185">Reference proteome</keyword>
<feature type="repeat" description="ANK" evidence="3">
    <location>
        <begin position="904"/>
        <end position="936"/>
    </location>
</feature>
<dbReference type="Pfam" id="PF20720">
    <property type="entry name" value="nSTAND3"/>
    <property type="match status" value="1"/>
</dbReference>
<dbReference type="Pfam" id="PF13637">
    <property type="entry name" value="Ank_4"/>
    <property type="match status" value="1"/>
</dbReference>
<comment type="caution">
    <text evidence="6">The sequence shown here is derived from an EMBL/GenBank/DDBJ whole genome shotgun (WGS) entry which is preliminary data.</text>
</comment>
<evidence type="ECO:0000256" key="2">
    <source>
        <dbReference type="ARBA" id="ARBA00023043"/>
    </source>
</evidence>
<feature type="repeat" description="ANK" evidence="3">
    <location>
        <begin position="871"/>
        <end position="903"/>
    </location>
</feature>
<reference evidence="6" key="1">
    <citation type="submission" date="2018-11" db="EMBL/GenBank/DDBJ databases">
        <authorList>
            <person name="Alioto T."/>
            <person name="Alioto T."/>
        </authorList>
    </citation>
    <scope>NUCLEOTIDE SEQUENCE</scope>
</reference>
<keyword evidence="1" id="KW-0677">Repeat</keyword>
<dbReference type="PANTHER" id="PTHR24173:SF74">
    <property type="entry name" value="ANKYRIN REPEAT DOMAIN-CONTAINING PROTEIN 16"/>
    <property type="match status" value="1"/>
</dbReference>
<dbReference type="PROSITE" id="PS50297">
    <property type="entry name" value="ANK_REP_REGION"/>
    <property type="match status" value="6"/>
</dbReference>
<dbReference type="PROSITE" id="PS50088">
    <property type="entry name" value="ANK_REPEAT"/>
    <property type="match status" value="9"/>
</dbReference>
<dbReference type="SUPFAM" id="SSF48403">
    <property type="entry name" value="Ankyrin repeat"/>
    <property type="match status" value="2"/>
</dbReference>
<dbReference type="SMART" id="SM00248">
    <property type="entry name" value="ANK"/>
    <property type="match status" value="12"/>
</dbReference>
<protein>
    <recommendedName>
        <fullName evidence="5">Novel STAND NTPase 3 domain-containing protein</fullName>
    </recommendedName>
</protein>
<dbReference type="Gene3D" id="1.25.40.20">
    <property type="entry name" value="Ankyrin repeat-containing domain"/>
    <property type="match status" value="3"/>
</dbReference>
<feature type="repeat" description="ANK" evidence="3">
    <location>
        <begin position="838"/>
        <end position="870"/>
    </location>
</feature>
<keyword evidence="2 3" id="KW-0040">ANK repeat</keyword>
<keyword evidence="4" id="KW-0472">Membrane</keyword>
<keyword evidence="4" id="KW-1133">Transmembrane helix</keyword>
<feature type="repeat" description="ANK" evidence="3">
    <location>
        <begin position="1069"/>
        <end position="1101"/>
    </location>
</feature>
<dbReference type="InterPro" id="IPR049050">
    <property type="entry name" value="nSTAND3"/>
</dbReference>
<evidence type="ECO:0000313" key="7">
    <source>
        <dbReference type="Proteomes" id="UP000596742"/>
    </source>
</evidence>
<dbReference type="EMBL" id="UYJE01002757">
    <property type="protein sequence ID" value="VDI13416.1"/>
    <property type="molecule type" value="Genomic_DNA"/>
</dbReference>
<keyword evidence="4" id="KW-0812">Transmembrane</keyword>
<feature type="repeat" description="ANK" evidence="3">
    <location>
        <begin position="771"/>
        <end position="803"/>
    </location>
</feature>
<dbReference type="OrthoDB" id="6125530at2759"/>
<dbReference type="SUPFAM" id="SSF52540">
    <property type="entry name" value="P-loop containing nucleoside triphosphate hydrolases"/>
    <property type="match status" value="1"/>
</dbReference>
<dbReference type="InterPro" id="IPR036770">
    <property type="entry name" value="Ankyrin_rpt-contain_sf"/>
</dbReference>
<dbReference type="InterPro" id="IPR002110">
    <property type="entry name" value="Ankyrin_rpt"/>
</dbReference>
<dbReference type="AlphaFoldDB" id="A0A8B6D413"/>
<proteinExistence type="predicted"/>
<feature type="repeat" description="ANK" evidence="3">
    <location>
        <begin position="937"/>
        <end position="969"/>
    </location>
</feature>
<evidence type="ECO:0000313" key="6">
    <source>
        <dbReference type="EMBL" id="VDI13416.1"/>
    </source>
</evidence>
<dbReference type="InterPro" id="IPR027417">
    <property type="entry name" value="P-loop_NTPase"/>
</dbReference>
<feature type="repeat" description="ANK" evidence="3">
    <location>
        <begin position="970"/>
        <end position="1002"/>
    </location>
</feature>
<name>A0A8B6D413_MYTGA</name>
<feature type="repeat" description="ANK" evidence="3">
    <location>
        <begin position="1003"/>
        <end position="1035"/>
    </location>
</feature>
<accession>A0A8B6D413</accession>
<sequence>MRTNRKITQCMLLGLFRQCIIIILIVTEVANVDLPRFKCPETSQWKFRAASECNDTDKYICLFDENGQKDEEFCGSWPDFENPGYKQILLGGTTREPCSDNRFQPFTFWTNGSSKCVYKKTNCNQEGQVIHNNGSLKTDRICRCDYTNNYDFVLKPRNGCFCVPSEEDCSCYVKTCPTGHRLTRDYECLKESKLKFNCPEIYKDSTDEQMRTTTIITLDEQEISAGSVAWSAIIVTLVCMSAFLVLFLVYHMRINSNNFGVSSKSRNVQEEESVHYVLEKKRDLQTGMNGFNKYQTTCLIPYDVLDLQEKEIMKWRERHMLFEETTASKNVLDEMKTHGFVIISGPPGSGKSAIAYNTALKLEKDEEFKILPVSSPEEIRKYLMPETKQVFLIDDVVGKYSVDETCIQRWKNEETFIKQTFPGCTNTKLILTCRSYIYKSGFCRKIKVFPLQCDLLSPNLKFSIDEKRNICHRYNIPDLYETTFIMYDFLPLLCEVYLEQEDTAMLCVCPIKVLTEEIINIKEKSEIAFLAIALLVVQDNIIQREILSLENPNIKKLLNDLSDECGFKNFPSTTMLLSALCDLIGTYVEETDGLFTCIHNALFLNLSLIVGSGIIHCLLKYGSTKFLANRLQLVSIREKRNEFVIMVESEEEELYFQRLLLDIKRGYHSDVFAGKQMMHLRFRTKLIPYLMRLKAEDLKCDIDNVTPLHVVSEHGYDDLAHTFIHLKRSQINLQDKNKRTPLFMACIGGYSKLVTTLLAIDKTSLEVANIDDITPLDIASNNGHLPTVTWLLYYGSKVNRKDIKTKRTALQRACENGHENVVSFLLKKEPDVKNVDTNGLKVIHLACLKGNQKIVELLLQYKNMINECDAHGRTPLFIACESNQQNIVMILLQKKANVNKTNETNISPLYKACEIGNDNIVGLLLDNSANVNEQSNDGLSPLYIACMEGNLSIVKTLLNKQAKVNIATKQEWTPFLISCSEGHLEICEMLQHCGANVNAADTFAFTPLLVACREKHERIVRFLIEYNANVNAVNRQKESSLYISCTNESSEIVELLLGKNADVKLCEEQGNSPLHAACQKGNKKIVQLLLDKKADKQKRNKAGKTPFDVVQGIERDKIEEMLNSGTM</sequence>
<feature type="transmembrane region" description="Helical" evidence="4">
    <location>
        <begin position="228"/>
        <end position="250"/>
    </location>
</feature>
<feature type="domain" description="Novel STAND NTPase 3" evidence="5">
    <location>
        <begin position="322"/>
        <end position="445"/>
    </location>
</feature>
<dbReference type="PANTHER" id="PTHR24173">
    <property type="entry name" value="ANKYRIN REPEAT CONTAINING"/>
    <property type="match status" value="1"/>
</dbReference>
<organism evidence="6 7">
    <name type="scientific">Mytilus galloprovincialis</name>
    <name type="common">Mediterranean mussel</name>
    <dbReference type="NCBI Taxonomy" id="29158"/>
    <lineage>
        <taxon>Eukaryota</taxon>
        <taxon>Metazoa</taxon>
        <taxon>Spiralia</taxon>
        <taxon>Lophotrochozoa</taxon>
        <taxon>Mollusca</taxon>
        <taxon>Bivalvia</taxon>
        <taxon>Autobranchia</taxon>
        <taxon>Pteriomorphia</taxon>
        <taxon>Mytilida</taxon>
        <taxon>Mytiloidea</taxon>
        <taxon>Mytilidae</taxon>
        <taxon>Mytilinae</taxon>
        <taxon>Mytilus</taxon>
    </lineage>
</organism>
<gene>
    <name evidence="6" type="ORF">MGAL_10B001732</name>
</gene>
<evidence type="ECO:0000259" key="5">
    <source>
        <dbReference type="Pfam" id="PF20720"/>
    </source>
</evidence>
<feature type="repeat" description="ANK" evidence="3">
    <location>
        <begin position="805"/>
        <end position="837"/>
    </location>
</feature>
<dbReference type="Proteomes" id="UP000596742">
    <property type="component" value="Unassembled WGS sequence"/>
</dbReference>
<dbReference type="Pfam" id="PF00023">
    <property type="entry name" value="Ank"/>
    <property type="match status" value="1"/>
</dbReference>
<evidence type="ECO:0000256" key="4">
    <source>
        <dbReference type="SAM" id="Phobius"/>
    </source>
</evidence>
<evidence type="ECO:0000256" key="1">
    <source>
        <dbReference type="ARBA" id="ARBA00022737"/>
    </source>
</evidence>
<evidence type="ECO:0000256" key="3">
    <source>
        <dbReference type="PROSITE-ProRule" id="PRU00023"/>
    </source>
</evidence>
<dbReference type="Pfam" id="PF12796">
    <property type="entry name" value="Ank_2"/>
    <property type="match status" value="3"/>
</dbReference>